<evidence type="ECO:0000313" key="3">
    <source>
        <dbReference type="Proteomes" id="UP001595921"/>
    </source>
</evidence>
<comment type="caution">
    <text evidence="2">The sequence shown here is derived from an EMBL/GenBank/DDBJ whole genome shotgun (WGS) entry which is preliminary data.</text>
</comment>
<feature type="region of interest" description="Disordered" evidence="1">
    <location>
        <begin position="118"/>
        <end position="140"/>
    </location>
</feature>
<accession>A0ABD5PHM1</accession>
<organism evidence="2 3">
    <name type="scientific">Halobium salinum</name>
    <dbReference type="NCBI Taxonomy" id="1364940"/>
    <lineage>
        <taxon>Archaea</taxon>
        <taxon>Methanobacteriati</taxon>
        <taxon>Methanobacteriota</taxon>
        <taxon>Stenosarchaea group</taxon>
        <taxon>Halobacteria</taxon>
        <taxon>Halobacteriales</taxon>
        <taxon>Haloferacaceae</taxon>
        <taxon>Halobium</taxon>
    </lineage>
</organism>
<evidence type="ECO:0000313" key="2">
    <source>
        <dbReference type="EMBL" id="MFC4360283.1"/>
    </source>
</evidence>
<protein>
    <submittedName>
        <fullName evidence="2">Uncharacterized protein</fullName>
    </submittedName>
</protein>
<dbReference type="Proteomes" id="UP001595921">
    <property type="component" value="Unassembled WGS sequence"/>
</dbReference>
<evidence type="ECO:0000256" key="1">
    <source>
        <dbReference type="SAM" id="MobiDB-lite"/>
    </source>
</evidence>
<feature type="compositionally biased region" description="Basic and acidic residues" evidence="1">
    <location>
        <begin position="124"/>
        <end position="133"/>
    </location>
</feature>
<dbReference type="RefSeq" id="WP_267620290.1">
    <property type="nucleotide sequence ID" value="NZ_JAODIW010000005.1"/>
</dbReference>
<reference evidence="2 3" key="1">
    <citation type="journal article" date="2019" name="Int. J. Syst. Evol. Microbiol.">
        <title>The Global Catalogue of Microorganisms (GCM) 10K type strain sequencing project: providing services to taxonomists for standard genome sequencing and annotation.</title>
        <authorList>
            <consortium name="The Broad Institute Genomics Platform"/>
            <consortium name="The Broad Institute Genome Sequencing Center for Infectious Disease"/>
            <person name="Wu L."/>
            <person name="Ma J."/>
        </authorList>
    </citation>
    <scope>NUCLEOTIDE SEQUENCE [LARGE SCALE GENOMIC DNA]</scope>
    <source>
        <strain evidence="2 3">CGMCC 1.12553</strain>
    </source>
</reference>
<keyword evidence="3" id="KW-1185">Reference proteome</keyword>
<dbReference type="EMBL" id="JBHSDS010000017">
    <property type="protein sequence ID" value="MFC4360283.1"/>
    <property type="molecule type" value="Genomic_DNA"/>
</dbReference>
<dbReference type="AlphaFoldDB" id="A0ABD5PHM1"/>
<name>A0ABD5PHM1_9EURY</name>
<proteinExistence type="predicted"/>
<gene>
    <name evidence="2" type="ORF">ACFO0N_20230</name>
</gene>
<sequence length="140" mass="15908">MPQIDPLDIKYRPHKRVQKPIDTIRFCIEEISLSFERWEEAYITGPGIYFAIISGYPVRDHADPMGDNPWPVSDSRDVLDDVDSFYEATAEVARSRDGAVVISVDGIVQEQMVRFRDYPAGSEHPPKHSKQDADWMGPGT</sequence>